<accession>A0ABQ1IZM0</accession>
<sequence>MVTGFDALFRPYLTLTLSAFDNIKLVVAVLSDANETYQCVEAKVQPPGSCNVMASSYFVCWNNQWIFCGLTRAYSASISLFTDVEQIDMASIIPVSIPVMTMQQVGFMCVESAHFDHC</sequence>
<reference evidence="2" key="1">
    <citation type="journal article" date="2019" name="Int. J. Syst. Evol. Microbiol.">
        <title>The Global Catalogue of Microorganisms (GCM) 10K type strain sequencing project: providing services to taxonomists for standard genome sequencing and annotation.</title>
        <authorList>
            <consortium name="The Broad Institute Genomics Platform"/>
            <consortium name="The Broad Institute Genome Sequencing Center for Infectious Disease"/>
            <person name="Wu L."/>
            <person name="Ma J."/>
        </authorList>
    </citation>
    <scope>NUCLEOTIDE SEQUENCE [LARGE SCALE GENOMIC DNA]</scope>
    <source>
        <strain evidence="2">CGMCC 1.15339</strain>
    </source>
</reference>
<dbReference type="Proteomes" id="UP000617555">
    <property type="component" value="Unassembled WGS sequence"/>
</dbReference>
<protein>
    <submittedName>
        <fullName evidence="1">Uncharacterized protein</fullName>
    </submittedName>
</protein>
<evidence type="ECO:0000313" key="2">
    <source>
        <dbReference type="Proteomes" id="UP000617555"/>
    </source>
</evidence>
<gene>
    <name evidence="1" type="ORF">GCM10011607_16430</name>
</gene>
<dbReference type="RefSeq" id="WP_188738859.1">
    <property type="nucleotide sequence ID" value="NZ_BMII01000012.1"/>
</dbReference>
<dbReference type="EMBL" id="BMII01000012">
    <property type="protein sequence ID" value="GGB56542.1"/>
    <property type="molecule type" value="Genomic_DNA"/>
</dbReference>
<comment type="caution">
    <text evidence="1">The sequence shown here is derived from an EMBL/GenBank/DDBJ whole genome shotgun (WGS) entry which is preliminary data.</text>
</comment>
<name>A0ABQ1IZM0_9GAMM</name>
<proteinExistence type="predicted"/>
<evidence type="ECO:0000313" key="1">
    <source>
        <dbReference type="EMBL" id="GGB56542.1"/>
    </source>
</evidence>
<organism evidence="1 2">
    <name type="scientific">Shewanella inventionis</name>
    <dbReference type="NCBI Taxonomy" id="1738770"/>
    <lineage>
        <taxon>Bacteria</taxon>
        <taxon>Pseudomonadati</taxon>
        <taxon>Pseudomonadota</taxon>
        <taxon>Gammaproteobacteria</taxon>
        <taxon>Alteromonadales</taxon>
        <taxon>Shewanellaceae</taxon>
        <taxon>Shewanella</taxon>
    </lineage>
</organism>
<keyword evidence="2" id="KW-1185">Reference proteome</keyword>